<evidence type="ECO:0000313" key="4">
    <source>
        <dbReference type="Ensembl" id="ENSSPAP00000014265.1"/>
    </source>
</evidence>
<dbReference type="InterPro" id="IPR043160">
    <property type="entry name" value="Dynein_C_barrel"/>
</dbReference>
<dbReference type="InterPro" id="IPR026983">
    <property type="entry name" value="DHC"/>
</dbReference>
<dbReference type="InterPro" id="IPR042219">
    <property type="entry name" value="AAA_lid_11_sf"/>
</dbReference>
<dbReference type="GO" id="GO:0007018">
    <property type="term" value="P:microtubule-based movement"/>
    <property type="evidence" value="ECO:0007669"/>
    <property type="project" value="InterPro"/>
</dbReference>
<dbReference type="Pfam" id="PF18199">
    <property type="entry name" value="Dynein_C"/>
    <property type="match status" value="1"/>
</dbReference>
<proteinExistence type="predicted"/>
<evidence type="ECO:0000259" key="1">
    <source>
        <dbReference type="Pfam" id="PF03028"/>
    </source>
</evidence>
<sequence length="532" mass="60247">WEGDVSEFPPLGKSKEEKQEIRGYWNERLGQFVENPPVHLANLYNDITGSDLMGAFQRFANERGCPDRGQGPIAEKMIHAALKSGNWVFLQNCHLAVSWMLAMKENSLVPETDWSPQKYPLSNRSMCCHCQVTNEPPKGLRANMRRAFTEITGNFFEDHVLGRGWRKMGISFFHAIIQERKKFGPLGWNIPYEFNDSDRESTVMHLMGSLCFTGGITYGGRVTDAWDQRCLRTILKAFFSPETLHTGYTYSSPGIFEDCYKSIFFSYGALESNCKMLVCAFMCLPLQWQETITLINTILDVNPRSSAQHGAKSNDDIVCELAESILAKLPDTNTLMSLITLQKAIAGLVVVSEEMDRIYTSFLNNQVPTHWENSTYPSLKPLASWVRDLNLRTAFIQTWITRGQPKSFWISGFFSPQGFLTGTQIFARKPEDGVLVHGMYMDASRWDDVNMMIDDALPGVMNAVLPVVHFEPQENYVPEPDLYHAPLYKTRAGTLSTTGHSTNFVVTVMIHTKSPSNYWISKASTLLCQLDD</sequence>
<dbReference type="GO" id="GO:0008569">
    <property type="term" value="F:minus-end-directed microtubule motor activity"/>
    <property type="evidence" value="ECO:0007669"/>
    <property type="project" value="InterPro"/>
</dbReference>
<dbReference type="GO" id="GO:0030286">
    <property type="term" value="C:dynein complex"/>
    <property type="evidence" value="ECO:0007669"/>
    <property type="project" value="InterPro"/>
</dbReference>
<dbReference type="Gene3D" id="3.40.50.300">
    <property type="entry name" value="P-loop containing nucleotide triphosphate hydrolases"/>
    <property type="match status" value="1"/>
</dbReference>
<dbReference type="PANTHER" id="PTHR22878">
    <property type="entry name" value="DYNEIN HEAVY CHAIN 6, AXONEMAL-LIKE-RELATED"/>
    <property type="match status" value="1"/>
</dbReference>
<dbReference type="AlphaFoldDB" id="A0A3B5A0X7"/>
<feature type="domain" description="Dynein heavy chain region D6 P-loop" evidence="1">
    <location>
        <begin position="49"/>
        <end position="106"/>
    </location>
</feature>
<organism evidence="4">
    <name type="scientific">Stegastes partitus</name>
    <name type="common">bicolor damselfish</name>
    <dbReference type="NCBI Taxonomy" id="144197"/>
    <lineage>
        <taxon>Eukaryota</taxon>
        <taxon>Metazoa</taxon>
        <taxon>Chordata</taxon>
        <taxon>Craniata</taxon>
        <taxon>Vertebrata</taxon>
        <taxon>Euteleostomi</taxon>
        <taxon>Actinopterygii</taxon>
        <taxon>Neopterygii</taxon>
        <taxon>Teleostei</taxon>
        <taxon>Neoteleostei</taxon>
        <taxon>Acanthomorphata</taxon>
        <taxon>Ovalentaria</taxon>
        <taxon>Pomacentridae</taxon>
        <taxon>Stegastes</taxon>
    </lineage>
</organism>
<dbReference type="GO" id="GO:0051959">
    <property type="term" value="F:dynein light intermediate chain binding"/>
    <property type="evidence" value="ECO:0007669"/>
    <property type="project" value="InterPro"/>
</dbReference>
<dbReference type="InterPro" id="IPR027417">
    <property type="entry name" value="P-loop_NTPase"/>
</dbReference>
<evidence type="ECO:0000259" key="3">
    <source>
        <dbReference type="Pfam" id="PF18199"/>
    </source>
</evidence>
<feature type="domain" description="Dynein heavy chain AAA lid" evidence="2">
    <location>
        <begin position="169"/>
        <end position="256"/>
    </location>
</feature>
<dbReference type="InterPro" id="IPR004273">
    <property type="entry name" value="Dynein_heavy_D6_P-loop"/>
</dbReference>
<dbReference type="Ensembl" id="ENSSPAT00000014507.1">
    <property type="protein sequence ID" value="ENSSPAP00000014265.1"/>
    <property type="gene ID" value="ENSSPAG00000010756.1"/>
</dbReference>
<accession>A0A3B5A0X7</accession>
<dbReference type="InterPro" id="IPR041228">
    <property type="entry name" value="Dynein_C"/>
</dbReference>
<dbReference type="GeneTree" id="ENSGT00940000154761"/>
<protein>
    <recommendedName>
        <fullName evidence="5">Dynein heavy chain C-terminal domain-containing protein</fullName>
    </recommendedName>
</protein>
<evidence type="ECO:0000259" key="2">
    <source>
        <dbReference type="Pfam" id="PF18198"/>
    </source>
</evidence>
<dbReference type="InterPro" id="IPR041658">
    <property type="entry name" value="AAA_lid_11"/>
</dbReference>
<dbReference type="Pfam" id="PF03028">
    <property type="entry name" value="Dynein_heavy"/>
    <property type="match status" value="1"/>
</dbReference>
<dbReference type="GO" id="GO:0045505">
    <property type="term" value="F:dynein intermediate chain binding"/>
    <property type="evidence" value="ECO:0007669"/>
    <property type="project" value="InterPro"/>
</dbReference>
<feature type="domain" description="Dynein heavy chain C-terminal" evidence="3">
    <location>
        <begin position="337"/>
        <end position="429"/>
    </location>
</feature>
<dbReference type="Gene3D" id="1.20.1270.280">
    <property type="match status" value="1"/>
</dbReference>
<dbReference type="Gene3D" id="3.10.490.20">
    <property type="match status" value="1"/>
</dbReference>
<dbReference type="Pfam" id="PF18198">
    <property type="entry name" value="AAA_lid_11"/>
    <property type="match status" value="1"/>
</dbReference>
<dbReference type="Gene3D" id="1.10.8.720">
    <property type="entry name" value="Region D6 of dynein motor"/>
    <property type="match status" value="1"/>
</dbReference>
<name>A0A3B5A0X7_9TELE</name>
<evidence type="ECO:0008006" key="5">
    <source>
        <dbReference type="Google" id="ProtNLM"/>
    </source>
</evidence>
<dbReference type="PANTHER" id="PTHR22878:SF68">
    <property type="entry name" value="DYNEIN HEAVY CHAIN 6, AXONEMAL-LIKE"/>
    <property type="match status" value="1"/>
</dbReference>
<reference evidence="4" key="1">
    <citation type="submission" date="2023-09" db="UniProtKB">
        <authorList>
            <consortium name="Ensembl"/>
        </authorList>
    </citation>
    <scope>IDENTIFICATION</scope>
</reference>